<keyword evidence="2" id="KW-1185">Reference proteome</keyword>
<sequence length="67" mass="7586">MISSPRYPRSNGMVERTVQTVKSLLTKCLLEKEDPFAAILNYNVTVKQNLPSPSELLMGRKIKDSFT</sequence>
<dbReference type="InterPro" id="IPR036397">
    <property type="entry name" value="RNaseH_sf"/>
</dbReference>
<protein>
    <recommendedName>
        <fullName evidence="3">Integrase catalytic domain-containing protein</fullName>
    </recommendedName>
</protein>
<comment type="caution">
    <text evidence="1">The sequence shown here is derived from an EMBL/GenBank/DDBJ whole genome shotgun (WGS) entry which is preliminary data.</text>
</comment>
<accession>A0A5N3ZYT5</accession>
<feature type="non-terminal residue" evidence="1">
    <location>
        <position position="67"/>
    </location>
</feature>
<gene>
    <name evidence="1" type="ORF">PPYR_15443</name>
</gene>
<proteinExistence type="predicted"/>
<evidence type="ECO:0008006" key="3">
    <source>
        <dbReference type="Google" id="ProtNLM"/>
    </source>
</evidence>
<dbReference type="AlphaFoldDB" id="A0A5N3ZYT5"/>
<dbReference type="InParanoid" id="A0A5N3ZYT5"/>
<dbReference type="Gene3D" id="3.30.420.10">
    <property type="entry name" value="Ribonuclease H-like superfamily/Ribonuclease H"/>
    <property type="match status" value="1"/>
</dbReference>
<evidence type="ECO:0000313" key="2">
    <source>
        <dbReference type="Proteomes" id="UP000327044"/>
    </source>
</evidence>
<reference evidence="1 2" key="1">
    <citation type="journal article" date="2018" name="Elife">
        <title>Firefly genomes illuminate parallel origins of bioluminescence in beetles.</title>
        <authorList>
            <person name="Fallon T.R."/>
            <person name="Lower S.E."/>
            <person name="Chang C.H."/>
            <person name="Bessho-Uehara M."/>
            <person name="Martin G.J."/>
            <person name="Bewick A.J."/>
            <person name="Behringer M."/>
            <person name="Debat H.J."/>
            <person name="Wong I."/>
            <person name="Day J.C."/>
            <person name="Suvorov A."/>
            <person name="Silva C.J."/>
            <person name="Stanger-Hall K.F."/>
            <person name="Hall D.W."/>
            <person name="Schmitz R.J."/>
            <person name="Nelson D.R."/>
            <person name="Lewis S.M."/>
            <person name="Shigenobu S."/>
            <person name="Bybee S.M."/>
            <person name="Larracuente A.M."/>
            <person name="Oba Y."/>
            <person name="Weng J.K."/>
        </authorList>
    </citation>
    <scope>NUCLEOTIDE SEQUENCE [LARGE SCALE GENOMIC DNA]</scope>
    <source>
        <strain evidence="1">1611_PpyrPB1</strain>
        <tissue evidence="1">Whole body</tissue>
    </source>
</reference>
<dbReference type="SUPFAM" id="SSF53098">
    <property type="entry name" value="Ribonuclease H-like"/>
    <property type="match status" value="1"/>
</dbReference>
<dbReference type="Proteomes" id="UP000327044">
    <property type="component" value="Unassembled WGS sequence"/>
</dbReference>
<name>A0A5N3ZYT5_PHOPY</name>
<dbReference type="InterPro" id="IPR012337">
    <property type="entry name" value="RNaseH-like_sf"/>
</dbReference>
<dbReference type="EMBL" id="VVIM01001663">
    <property type="protein sequence ID" value="KAB0790220.1"/>
    <property type="molecule type" value="Genomic_DNA"/>
</dbReference>
<dbReference type="GO" id="GO:0003676">
    <property type="term" value="F:nucleic acid binding"/>
    <property type="evidence" value="ECO:0007669"/>
    <property type="project" value="InterPro"/>
</dbReference>
<evidence type="ECO:0000313" key="1">
    <source>
        <dbReference type="EMBL" id="KAB0790220.1"/>
    </source>
</evidence>
<organism evidence="1 2">
    <name type="scientific">Photinus pyralis</name>
    <name type="common">Common eastern firefly</name>
    <name type="synonym">Lampyris pyralis</name>
    <dbReference type="NCBI Taxonomy" id="7054"/>
    <lineage>
        <taxon>Eukaryota</taxon>
        <taxon>Metazoa</taxon>
        <taxon>Ecdysozoa</taxon>
        <taxon>Arthropoda</taxon>
        <taxon>Hexapoda</taxon>
        <taxon>Insecta</taxon>
        <taxon>Pterygota</taxon>
        <taxon>Neoptera</taxon>
        <taxon>Endopterygota</taxon>
        <taxon>Coleoptera</taxon>
        <taxon>Polyphaga</taxon>
        <taxon>Elateriformia</taxon>
        <taxon>Elateroidea</taxon>
        <taxon>Lampyridae</taxon>
        <taxon>Lampyrinae</taxon>
        <taxon>Photinus</taxon>
    </lineage>
</organism>